<dbReference type="Pfam" id="PF00266">
    <property type="entry name" value="Aminotran_5"/>
    <property type="match status" value="1"/>
</dbReference>
<dbReference type="NCBIfam" id="TIGR01976">
    <property type="entry name" value="am_tr_V_VC1184"/>
    <property type="match status" value="1"/>
</dbReference>
<dbReference type="InterPro" id="IPR015421">
    <property type="entry name" value="PyrdxlP-dep_Trfase_major"/>
</dbReference>
<dbReference type="InterPro" id="IPR015424">
    <property type="entry name" value="PyrdxlP-dep_Trfase"/>
</dbReference>
<dbReference type="Gene3D" id="3.90.1150.10">
    <property type="entry name" value="Aspartate Aminotransferase, domain 1"/>
    <property type="match status" value="1"/>
</dbReference>
<reference evidence="3" key="1">
    <citation type="submission" date="2021-05" db="EMBL/GenBank/DDBJ databases">
        <title>Complete genome sequence of the cellulolytic planctomycete Telmatocola sphagniphila SP2T and characterization of the first cellulase from planctomycetes.</title>
        <authorList>
            <person name="Rakitin A.L."/>
            <person name="Beletsky A.V."/>
            <person name="Naumoff D.G."/>
            <person name="Kulichevskaya I.S."/>
            <person name="Mardanov A.V."/>
            <person name="Ravin N.V."/>
            <person name="Dedysh S.N."/>
        </authorList>
    </citation>
    <scope>NUCLEOTIDE SEQUENCE</scope>
    <source>
        <strain evidence="3">SP2T</strain>
    </source>
</reference>
<evidence type="ECO:0000259" key="2">
    <source>
        <dbReference type="Pfam" id="PF00266"/>
    </source>
</evidence>
<evidence type="ECO:0000256" key="1">
    <source>
        <dbReference type="ARBA" id="ARBA00022898"/>
    </source>
</evidence>
<evidence type="ECO:0000313" key="3">
    <source>
        <dbReference type="EMBL" id="QVL30987.1"/>
    </source>
</evidence>
<dbReference type="InterPro" id="IPR011340">
    <property type="entry name" value="Cys_dSase-rel"/>
</dbReference>
<keyword evidence="1" id="KW-0663">Pyridoxal phosphate</keyword>
<dbReference type="PANTHER" id="PTHR43586:SF21">
    <property type="entry name" value="PYRIDOXAL PHOSPHATE (PLP)-DEPENDENT ASPARTATE AMINOTRANSFERASE SUPERFAMILY"/>
    <property type="match status" value="1"/>
</dbReference>
<organism evidence="3 4">
    <name type="scientific">Telmatocola sphagniphila</name>
    <dbReference type="NCBI Taxonomy" id="1123043"/>
    <lineage>
        <taxon>Bacteria</taxon>
        <taxon>Pseudomonadati</taxon>
        <taxon>Planctomycetota</taxon>
        <taxon>Planctomycetia</taxon>
        <taxon>Gemmatales</taxon>
        <taxon>Gemmataceae</taxon>
    </lineage>
</organism>
<name>A0A8E6B350_9BACT</name>
<feature type="domain" description="Aminotransferase class V" evidence="2">
    <location>
        <begin position="25"/>
        <end position="386"/>
    </location>
</feature>
<dbReference type="SUPFAM" id="SSF53383">
    <property type="entry name" value="PLP-dependent transferases"/>
    <property type="match status" value="1"/>
</dbReference>
<dbReference type="Gene3D" id="3.40.640.10">
    <property type="entry name" value="Type I PLP-dependent aspartate aminotransferase-like (Major domain)"/>
    <property type="match status" value="1"/>
</dbReference>
<dbReference type="InterPro" id="IPR000192">
    <property type="entry name" value="Aminotrans_V_dom"/>
</dbReference>
<dbReference type="Proteomes" id="UP000676194">
    <property type="component" value="Chromosome"/>
</dbReference>
<dbReference type="AlphaFoldDB" id="A0A8E6B350"/>
<proteinExistence type="predicted"/>
<dbReference type="PANTHER" id="PTHR43586">
    <property type="entry name" value="CYSTEINE DESULFURASE"/>
    <property type="match status" value="1"/>
</dbReference>
<keyword evidence="4" id="KW-1185">Reference proteome</keyword>
<dbReference type="InterPro" id="IPR015422">
    <property type="entry name" value="PyrdxlP-dep_Trfase_small"/>
</dbReference>
<protein>
    <submittedName>
        <fullName evidence="3">Cysteine desulfurase-like protein</fullName>
    </submittedName>
</protein>
<dbReference type="KEGG" id="tsph:KIH39_19330"/>
<sequence>MLDVKAIRSQFPALARKINSQPIAYLDGPAGSQVPTSVPAAISDYLLNHNANHGGAFATSRESDAIVEGVQKKVAGLLGAQDHSCVAFGANMTTMTFAYSRAIAARWNPGDEVIVTRLDHDANVSPWVRAAQDRGAVVRPVEIHPEDCTLDRDHFRSLLNSRTKLVALGCVSNAVGTRNPVKEMIAEAHQVGAWVYLDAVHHAPHLKIDVTDWDCDFLACSAYKFFGPHIGIVWGKRQHLETLPAYKVRPAPESLPDRWMTGTQNFECIAGVGAAVDYMNSVGISAIEEYERELAQELIAALQRVPGLKIYGIVDPKRYHERVSTVSFTMAGHTPTEIAKHLARENIFVWSGNYYALPLTERLGLEPQGMVRVGLLHYNTVEEIAMLEKALQELVR</sequence>
<dbReference type="EMBL" id="CP074694">
    <property type="protein sequence ID" value="QVL30987.1"/>
    <property type="molecule type" value="Genomic_DNA"/>
</dbReference>
<dbReference type="RefSeq" id="WP_213494869.1">
    <property type="nucleotide sequence ID" value="NZ_CP074694.1"/>
</dbReference>
<evidence type="ECO:0000313" key="4">
    <source>
        <dbReference type="Proteomes" id="UP000676194"/>
    </source>
</evidence>
<accession>A0A8E6B350</accession>
<gene>
    <name evidence="3" type="ORF">KIH39_19330</name>
</gene>